<dbReference type="InterPro" id="IPR002078">
    <property type="entry name" value="Sigma_54_int"/>
</dbReference>
<accession>A0A4Q0SZ52</accession>
<evidence type="ECO:0000256" key="1">
    <source>
        <dbReference type="ARBA" id="ARBA00022741"/>
    </source>
</evidence>
<dbReference type="GO" id="GO:0043565">
    <property type="term" value="F:sequence-specific DNA binding"/>
    <property type="evidence" value="ECO:0007669"/>
    <property type="project" value="InterPro"/>
</dbReference>
<proteinExistence type="predicted"/>
<organism evidence="4 5">
    <name type="scientific">Granulicella sibirica</name>
    <dbReference type="NCBI Taxonomy" id="2479048"/>
    <lineage>
        <taxon>Bacteria</taxon>
        <taxon>Pseudomonadati</taxon>
        <taxon>Acidobacteriota</taxon>
        <taxon>Terriglobia</taxon>
        <taxon>Terriglobales</taxon>
        <taxon>Acidobacteriaceae</taxon>
        <taxon>Granulicella</taxon>
    </lineage>
</organism>
<evidence type="ECO:0000256" key="2">
    <source>
        <dbReference type="ARBA" id="ARBA00022840"/>
    </source>
</evidence>
<evidence type="ECO:0000313" key="5">
    <source>
        <dbReference type="Proteomes" id="UP000289437"/>
    </source>
</evidence>
<keyword evidence="2" id="KW-0067">ATP-binding</keyword>
<dbReference type="Gene3D" id="3.40.50.300">
    <property type="entry name" value="P-loop containing nucleotide triphosphate hydrolases"/>
    <property type="match status" value="1"/>
</dbReference>
<dbReference type="Pfam" id="PF14532">
    <property type="entry name" value="Sigma54_activ_2"/>
    <property type="match status" value="1"/>
</dbReference>
<reference evidence="4 5" key="1">
    <citation type="submission" date="2018-11" db="EMBL/GenBank/DDBJ databases">
        <authorList>
            <person name="Mardanov A.V."/>
            <person name="Ravin N.V."/>
            <person name="Dedysh S.N."/>
        </authorList>
    </citation>
    <scope>NUCLEOTIDE SEQUENCE [LARGE SCALE GENOMIC DNA]</scope>
    <source>
        <strain evidence="4 5">AF10</strain>
    </source>
</reference>
<dbReference type="InterPro" id="IPR027417">
    <property type="entry name" value="P-loop_NTPase"/>
</dbReference>
<keyword evidence="5" id="KW-1185">Reference proteome</keyword>
<dbReference type="PANTHER" id="PTHR32071">
    <property type="entry name" value="TRANSCRIPTIONAL REGULATORY PROTEIN"/>
    <property type="match status" value="1"/>
</dbReference>
<protein>
    <submittedName>
        <fullName evidence="4">Response regulator of zinc sigma-54-dependent two-component system</fullName>
    </submittedName>
</protein>
<dbReference type="GO" id="GO:0005524">
    <property type="term" value="F:ATP binding"/>
    <property type="evidence" value="ECO:0007669"/>
    <property type="project" value="UniProtKB-KW"/>
</dbReference>
<dbReference type="CDD" id="cd00009">
    <property type="entry name" value="AAA"/>
    <property type="match status" value="1"/>
</dbReference>
<dbReference type="Proteomes" id="UP000289437">
    <property type="component" value="Unassembled WGS sequence"/>
</dbReference>
<dbReference type="EMBL" id="RDSM01000002">
    <property type="protein sequence ID" value="RXH56563.1"/>
    <property type="molecule type" value="Genomic_DNA"/>
</dbReference>
<dbReference type="InterPro" id="IPR009057">
    <property type="entry name" value="Homeodomain-like_sf"/>
</dbReference>
<dbReference type="PROSITE" id="PS50045">
    <property type="entry name" value="SIGMA54_INTERACT_4"/>
    <property type="match status" value="1"/>
</dbReference>
<feature type="domain" description="Sigma-54 factor interaction" evidence="3">
    <location>
        <begin position="17"/>
        <end position="222"/>
    </location>
</feature>
<dbReference type="InterPro" id="IPR002197">
    <property type="entry name" value="HTH_Fis"/>
</dbReference>
<name>A0A4Q0SZ52_9BACT</name>
<dbReference type="Gene3D" id="1.10.10.60">
    <property type="entry name" value="Homeodomain-like"/>
    <property type="match status" value="1"/>
</dbReference>
<dbReference type="Pfam" id="PF02954">
    <property type="entry name" value="HTH_8"/>
    <property type="match status" value="1"/>
</dbReference>
<keyword evidence="1" id="KW-0547">Nucleotide-binding</keyword>
<dbReference type="PRINTS" id="PR01590">
    <property type="entry name" value="HTHFIS"/>
</dbReference>
<dbReference type="OrthoDB" id="9771372at2"/>
<dbReference type="SUPFAM" id="SSF52540">
    <property type="entry name" value="P-loop containing nucleoside triphosphate hydrolases"/>
    <property type="match status" value="1"/>
</dbReference>
<sequence>MLRLPGSEPAWAAAASTVGDSEPMQRLRSQVRRIAPYFRTALITGPPGSGKEGVARMLHALSPGADASFAACDSVTLAESMLRVDGCELLETLGSSDQGGTIFLDDIADVPPALQGVLLRIWSMKTRGRIRVVAGTSRDLRTLGVTGQFRQDLLQCLSGVELTLTPLCERRDDLPEVLAEVLRGVGRDRELILSEEARDLLLAHPWPGDLAEVECVLWEAARHAQDSFVVTAGDLPDLDGAVDISNEEGTGMERLEDVVQQHVLAVLTRCGGNKVRAAEILGISRSTLYRMLESRGGTGLLEYETP</sequence>
<evidence type="ECO:0000259" key="3">
    <source>
        <dbReference type="PROSITE" id="PS50045"/>
    </source>
</evidence>
<dbReference type="RefSeq" id="WP_128914002.1">
    <property type="nucleotide sequence ID" value="NZ_RDSM01000002.1"/>
</dbReference>
<dbReference type="AlphaFoldDB" id="A0A4Q0SZ52"/>
<dbReference type="GO" id="GO:0006355">
    <property type="term" value="P:regulation of DNA-templated transcription"/>
    <property type="evidence" value="ECO:0007669"/>
    <property type="project" value="InterPro"/>
</dbReference>
<comment type="caution">
    <text evidence="4">The sequence shown here is derived from an EMBL/GenBank/DDBJ whole genome shotgun (WGS) entry which is preliminary data.</text>
</comment>
<reference evidence="5" key="2">
    <citation type="submission" date="2019-02" db="EMBL/GenBank/DDBJ databases">
        <title>Granulicella sibirica sp. nov., a psychrotolerant acidobacterium isolated from an organic soil layer in forested tundra, West Siberia.</title>
        <authorList>
            <person name="Oshkin I.Y."/>
            <person name="Kulichevskaya I.S."/>
            <person name="Rijpstra W.I.C."/>
            <person name="Sinninghe Damste J.S."/>
            <person name="Rakitin A.L."/>
            <person name="Ravin N.V."/>
            <person name="Dedysh S.N."/>
        </authorList>
    </citation>
    <scope>NUCLEOTIDE SEQUENCE [LARGE SCALE GENOMIC DNA]</scope>
    <source>
        <strain evidence="5">AF10</strain>
    </source>
</reference>
<gene>
    <name evidence="4" type="ORF">GRAN_3420</name>
</gene>
<dbReference type="Gene3D" id="1.10.8.60">
    <property type="match status" value="1"/>
</dbReference>
<dbReference type="SUPFAM" id="SSF46689">
    <property type="entry name" value="Homeodomain-like"/>
    <property type="match status" value="1"/>
</dbReference>
<evidence type="ECO:0000313" key="4">
    <source>
        <dbReference type="EMBL" id="RXH56563.1"/>
    </source>
</evidence>